<dbReference type="HOGENOM" id="CLU_191646_0_0_1"/>
<protein>
    <submittedName>
        <fullName evidence="1">Uncharacterized protein</fullName>
    </submittedName>
</protein>
<comment type="caution">
    <text evidence="1">The sequence shown here is derived from an EMBL/GenBank/DDBJ whole genome shotgun (WGS) entry which is preliminary data.</text>
</comment>
<gene>
    <name evidence="1" type="ORF">G210_4153</name>
</gene>
<dbReference type="EMBL" id="AOGT01002399">
    <property type="protein sequence ID" value="EMG45653.1"/>
    <property type="molecule type" value="Genomic_DNA"/>
</dbReference>
<accession>M3J1D1</accession>
<organism evidence="1 2">
    <name type="scientific">Candida maltosa (strain Xu316)</name>
    <name type="common">Yeast</name>
    <dbReference type="NCBI Taxonomy" id="1245528"/>
    <lineage>
        <taxon>Eukaryota</taxon>
        <taxon>Fungi</taxon>
        <taxon>Dikarya</taxon>
        <taxon>Ascomycota</taxon>
        <taxon>Saccharomycotina</taxon>
        <taxon>Pichiomycetes</taxon>
        <taxon>Debaryomycetaceae</taxon>
        <taxon>Candida/Lodderomyces clade</taxon>
        <taxon>Candida</taxon>
    </lineage>
</organism>
<dbReference type="OrthoDB" id="4079529at2759"/>
<keyword evidence="2" id="KW-1185">Reference proteome</keyword>
<evidence type="ECO:0000313" key="2">
    <source>
        <dbReference type="Proteomes" id="UP000011777"/>
    </source>
</evidence>
<dbReference type="AlphaFoldDB" id="M3J1D1"/>
<evidence type="ECO:0000313" key="1">
    <source>
        <dbReference type="EMBL" id="EMG45653.1"/>
    </source>
</evidence>
<reference evidence="1 2" key="1">
    <citation type="submission" date="2013-02" db="EMBL/GenBank/DDBJ databases">
        <title>Genome sequence of Candida maltosa Xu316, a potential industrial strain for xylitol and ethanol production.</title>
        <authorList>
            <person name="Yu J."/>
            <person name="Wang Q."/>
            <person name="Geng X."/>
            <person name="Bao W."/>
            <person name="He P."/>
            <person name="Cai J."/>
        </authorList>
    </citation>
    <scope>NUCLEOTIDE SEQUENCE [LARGE SCALE GENOMIC DNA]</scope>
    <source>
        <strain evidence="2">Xu316</strain>
    </source>
</reference>
<sequence length="68" mass="7861">MSSLSCPLCKTELKLHLLQPGLELHSRNLLVPMSNQEVMDKMKEKFAETNVYDNISQFIVRKDDDIPQ</sequence>
<name>M3J1D1_CANMX</name>
<proteinExistence type="predicted"/>
<dbReference type="Proteomes" id="UP000011777">
    <property type="component" value="Unassembled WGS sequence"/>
</dbReference>